<keyword evidence="2" id="KW-1185">Reference proteome</keyword>
<dbReference type="EMBL" id="CP146240">
    <property type="protein sequence ID" value="WWS83556.1"/>
    <property type="molecule type" value="Genomic_DNA"/>
</dbReference>
<organism evidence="1 2">
    <name type="scientific">Microbacterium paraoxydans</name>
    <dbReference type="NCBI Taxonomy" id="199592"/>
    <lineage>
        <taxon>Bacteria</taxon>
        <taxon>Bacillati</taxon>
        <taxon>Actinomycetota</taxon>
        <taxon>Actinomycetes</taxon>
        <taxon>Micrococcales</taxon>
        <taxon>Microbacteriaceae</taxon>
        <taxon>Microbacterium</taxon>
    </lineage>
</organism>
<proteinExistence type="predicted"/>
<name>A0ABZ2HQG1_9MICO</name>
<dbReference type="InterPro" id="IPR022536">
    <property type="entry name" value="EspC"/>
</dbReference>
<reference evidence="1 2" key="1">
    <citation type="submission" date="2024-02" db="EMBL/GenBank/DDBJ databases">
        <authorList>
            <person name="Alasadi S."/>
            <person name="Hussein S.A."/>
        </authorList>
    </citation>
    <scope>NUCLEOTIDE SEQUENCE [LARGE SCALE GENOMIC DNA]</scope>
    <source>
        <strain evidence="1 2">GJ_SRA_44_2022</strain>
    </source>
</reference>
<accession>A0ABZ2HQG1</accession>
<protein>
    <submittedName>
        <fullName evidence="1">Type VII secretion target</fullName>
    </submittedName>
</protein>
<evidence type="ECO:0000313" key="1">
    <source>
        <dbReference type="EMBL" id="WWS83556.1"/>
    </source>
</evidence>
<sequence length="109" mass="11370">MAELIAVDTETVRQHAQRVAQIAADVRLAENAAGSMNVGGGAFGVMCAFLVPPAQIVSSIAAGAITAAATMLEKSEEQLRGLADDFDEGEQRQLDSIRGLLSSVEGARR</sequence>
<evidence type="ECO:0000313" key="2">
    <source>
        <dbReference type="Proteomes" id="UP001377573"/>
    </source>
</evidence>
<gene>
    <name evidence="1" type="ORF">V8Z62_09535</name>
</gene>
<dbReference type="Proteomes" id="UP001377573">
    <property type="component" value="Chromosome"/>
</dbReference>
<dbReference type="Pfam" id="PF10824">
    <property type="entry name" value="T7SS_ESX_EspC"/>
    <property type="match status" value="1"/>
</dbReference>
<dbReference type="RefSeq" id="WP_025103775.1">
    <property type="nucleotide sequence ID" value="NZ_CP064873.1"/>
</dbReference>